<dbReference type="Pfam" id="PF00392">
    <property type="entry name" value="GntR"/>
    <property type="match status" value="1"/>
</dbReference>
<dbReference type="InterPro" id="IPR008920">
    <property type="entry name" value="TF_FadR/GntR_C"/>
</dbReference>
<dbReference type="PROSITE" id="PS50949">
    <property type="entry name" value="HTH_GNTR"/>
    <property type="match status" value="1"/>
</dbReference>
<dbReference type="GO" id="GO:0003700">
    <property type="term" value="F:DNA-binding transcription factor activity"/>
    <property type="evidence" value="ECO:0007669"/>
    <property type="project" value="InterPro"/>
</dbReference>
<keyword evidence="3" id="KW-0804">Transcription</keyword>
<evidence type="ECO:0000259" key="4">
    <source>
        <dbReference type="PROSITE" id="PS50949"/>
    </source>
</evidence>
<dbReference type="GO" id="GO:0003677">
    <property type="term" value="F:DNA binding"/>
    <property type="evidence" value="ECO:0007669"/>
    <property type="project" value="UniProtKB-KW"/>
</dbReference>
<evidence type="ECO:0000256" key="2">
    <source>
        <dbReference type="ARBA" id="ARBA00023125"/>
    </source>
</evidence>
<dbReference type="InterPro" id="IPR036390">
    <property type="entry name" value="WH_DNA-bd_sf"/>
</dbReference>
<comment type="caution">
    <text evidence="5">The sequence shown here is derived from an EMBL/GenBank/DDBJ whole genome shotgun (WGS) entry which is preliminary data.</text>
</comment>
<dbReference type="EMBL" id="JACXWY010000001">
    <property type="protein sequence ID" value="MBD3844157.1"/>
    <property type="molecule type" value="Genomic_DNA"/>
</dbReference>
<dbReference type="PANTHER" id="PTHR43537:SF24">
    <property type="entry name" value="GLUCONATE OPERON TRANSCRIPTIONAL REPRESSOR"/>
    <property type="match status" value="1"/>
</dbReference>
<evidence type="ECO:0000256" key="3">
    <source>
        <dbReference type="ARBA" id="ARBA00023163"/>
    </source>
</evidence>
<accession>A0A927E4S7</accession>
<protein>
    <submittedName>
        <fullName evidence="5">GntR family transcriptional regulator</fullName>
    </submittedName>
</protein>
<dbReference type="InterPro" id="IPR036388">
    <property type="entry name" value="WH-like_DNA-bd_sf"/>
</dbReference>
<dbReference type="PANTHER" id="PTHR43537">
    <property type="entry name" value="TRANSCRIPTIONAL REGULATOR, GNTR FAMILY"/>
    <property type="match status" value="1"/>
</dbReference>
<evidence type="ECO:0000313" key="6">
    <source>
        <dbReference type="Proteomes" id="UP000619295"/>
    </source>
</evidence>
<proteinExistence type="predicted"/>
<reference evidence="5" key="1">
    <citation type="submission" date="2020-09" db="EMBL/GenBank/DDBJ databases">
        <title>Bosea spartocytisi sp. nov. a root nodule endophyte of Spartocytisus supranubius in the high mountain ecosystem fo the Teide National Park (Canary Islands, Spain).</title>
        <authorList>
            <person name="Pulido-Suarez L."/>
            <person name="Peix A."/>
            <person name="Igual J.M."/>
            <person name="Socas-Perez N."/>
            <person name="Velazquez E."/>
            <person name="Flores-Felix J.D."/>
            <person name="Leon-Barrios M."/>
        </authorList>
    </citation>
    <scope>NUCLEOTIDE SEQUENCE</scope>
    <source>
        <strain evidence="5">SSUT16</strain>
    </source>
</reference>
<keyword evidence="6" id="KW-1185">Reference proteome</keyword>
<dbReference type="InterPro" id="IPR000524">
    <property type="entry name" value="Tscrpt_reg_HTH_GntR"/>
</dbReference>
<dbReference type="Pfam" id="PF07729">
    <property type="entry name" value="FCD"/>
    <property type="match status" value="1"/>
</dbReference>
<evidence type="ECO:0000313" key="5">
    <source>
        <dbReference type="EMBL" id="MBD3844157.1"/>
    </source>
</evidence>
<dbReference type="Proteomes" id="UP000619295">
    <property type="component" value="Unassembled WGS sequence"/>
</dbReference>
<feature type="domain" description="HTH gntR-type" evidence="4">
    <location>
        <begin position="13"/>
        <end position="80"/>
    </location>
</feature>
<sequence length="240" mass="26346">MPLTDDQQPIERLSLADMAMRRLRDEIVRGRLAPGEVLTEIALAGRLGVGRGTVRTALFALEADELVVRAPYSNWRVPSLNAQVIWEIYTLREAMEGLAARILAERSEAQPKSLIAAAFARLAPAETGSVDDRVAADLGFHRAIVDATGHRHLIKRYNALSTKMEWLYRWSETHWPARFPLEADHRGLFEGVMHGSPDEAERAVRAHIAPSLAADLEGQHALVSAGGAGAEGEFKKSDLA</sequence>
<dbReference type="SUPFAM" id="SSF46785">
    <property type="entry name" value="Winged helix' DNA-binding domain"/>
    <property type="match status" value="1"/>
</dbReference>
<keyword evidence="1" id="KW-0805">Transcription regulation</keyword>
<dbReference type="Gene3D" id="1.20.120.530">
    <property type="entry name" value="GntR ligand-binding domain-like"/>
    <property type="match status" value="1"/>
</dbReference>
<name>A0A927E4S7_9HYPH</name>
<dbReference type="RefSeq" id="WP_191123008.1">
    <property type="nucleotide sequence ID" value="NZ_JACXWY010000001.1"/>
</dbReference>
<dbReference type="AlphaFoldDB" id="A0A927E4S7"/>
<dbReference type="SUPFAM" id="SSF48008">
    <property type="entry name" value="GntR ligand-binding domain-like"/>
    <property type="match status" value="1"/>
</dbReference>
<evidence type="ECO:0000256" key="1">
    <source>
        <dbReference type="ARBA" id="ARBA00023015"/>
    </source>
</evidence>
<dbReference type="InterPro" id="IPR011711">
    <property type="entry name" value="GntR_C"/>
</dbReference>
<dbReference type="SMART" id="SM00895">
    <property type="entry name" value="FCD"/>
    <property type="match status" value="1"/>
</dbReference>
<organism evidence="5 6">
    <name type="scientific">Bosea spartocytisi</name>
    <dbReference type="NCBI Taxonomy" id="2773451"/>
    <lineage>
        <taxon>Bacteria</taxon>
        <taxon>Pseudomonadati</taxon>
        <taxon>Pseudomonadota</taxon>
        <taxon>Alphaproteobacteria</taxon>
        <taxon>Hyphomicrobiales</taxon>
        <taxon>Boseaceae</taxon>
        <taxon>Bosea</taxon>
    </lineage>
</organism>
<gene>
    <name evidence="5" type="ORF">IED13_00495</name>
</gene>
<dbReference type="Gene3D" id="1.10.10.10">
    <property type="entry name" value="Winged helix-like DNA-binding domain superfamily/Winged helix DNA-binding domain"/>
    <property type="match status" value="1"/>
</dbReference>
<keyword evidence="2" id="KW-0238">DNA-binding</keyword>
<dbReference type="SMART" id="SM00345">
    <property type="entry name" value="HTH_GNTR"/>
    <property type="match status" value="1"/>
</dbReference>